<organism evidence="1 2">
    <name type="scientific">Arabidopsis thaliana</name>
    <name type="common">Mouse-ear cress</name>
    <dbReference type="NCBI Taxonomy" id="3702"/>
    <lineage>
        <taxon>Eukaryota</taxon>
        <taxon>Viridiplantae</taxon>
        <taxon>Streptophyta</taxon>
        <taxon>Embryophyta</taxon>
        <taxon>Tracheophyta</taxon>
        <taxon>Spermatophyta</taxon>
        <taxon>Magnoliopsida</taxon>
        <taxon>eudicotyledons</taxon>
        <taxon>Gunneridae</taxon>
        <taxon>Pentapetalae</taxon>
        <taxon>rosids</taxon>
        <taxon>malvids</taxon>
        <taxon>Brassicales</taxon>
        <taxon>Brassicaceae</taxon>
        <taxon>Camelineae</taxon>
        <taxon>Arabidopsis</taxon>
    </lineage>
</organism>
<gene>
    <name evidence="1" type="ordered locus">AXX17_At1g09040</name>
</gene>
<evidence type="ECO:0000313" key="1">
    <source>
        <dbReference type="EMBL" id="OAP18532.1"/>
    </source>
</evidence>
<comment type="caution">
    <text evidence="1">The sequence shown here is derived from an EMBL/GenBank/DDBJ whole genome shotgun (WGS) entry which is preliminary data.</text>
</comment>
<dbReference type="EMBL" id="LUHQ01000001">
    <property type="protein sequence ID" value="OAP18532.1"/>
    <property type="molecule type" value="Genomic_DNA"/>
</dbReference>
<name>A0A178WN56_ARATH</name>
<dbReference type="AlphaFoldDB" id="A0A178WN56"/>
<reference evidence="2" key="1">
    <citation type="journal article" date="2016" name="Proc. Natl. Acad. Sci. U.S.A.">
        <title>Chromosome-level assembly of Arabidopsis thaliana Ler reveals the extent of translocation and inversion polymorphisms.</title>
        <authorList>
            <person name="Zapata L."/>
            <person name="Ding J."/>
            <person name="Willing E.M."/>
            <person name="Hartwig B."/>
            <person name="Bezdan D."/>
            <person name="Jiao W.B."/>
            <person name="Patel V."/>
            <person name="Velikkakam James G."/>
            <person name="Koornneef M."/>
            <person name="Ossowski S."/>
            <person name="Schneeberger K."/>
        </authorList>
    </citation>
    <scope>NUCLEOTIDE SEQUENCE [LARGE SCALE GENOMIC DNA]</scope>
    <source>
        <strain evidence="2">cv. Landsberg erecta</strain>
    </source>
</reference>
<accession>A0A178WN56</accession>
<proteinExistence type="predicted"/>
<sequence length="50" mass="5705">MRIKGFNRPGFTHLVLQSCVDDLDSKATVSTSAYNPNAHIQWEKLTWSQI</sequence>
<dbReference type="Proteomes" id="UP000078284">
    <property type="component" value="Chromosome 1"/>
</dbReference>
<protein>
    <submittedName>
        <fullName evidence="1">Uncharacterized protein</fullName>
    </submittedName>
</protein>
<dbReference type="PROSITE" id="PS51257">
    <property type="entry name" value="PROKAR_LIPOPROTEIN"/>
    <property type="match status" value="1"/>
</dbReference>
<evidence type="ECO:0000313" key="2">
    <source>
        <dbReference type="Proteomes" id="UP000078284"/>
    </source>
</evidence>